<gene>
    <name evidence="9 12" type="primary">gyrA</name>
    <name evidence="12" type="ORF">LEP1GSC081_1269</name>
</gene>
<evidence type="ECO:0000256" key="7">
    <source>
        <dbReference type="ARBA" id="ARBA00023235"/>
    </source>
</evidence>
<keyword evidence="3 9" id="KW-0547">Nucleotide-binding</keyword>
<keyword evidence="9" id="KW-0963">Cytoplasm</keyword>
<dbReference type="Pfam" id="PF03989">
    <property type="entry name" value="DNA_gyraseA_C"/>
    <property type="match status" value="6"/>
</dbReference>
<evidence type="ECO:0000256" key="4">
    <source>
        <dbReference type="ARBA" id="ARBA00022840"/>
    </source>
</evidence>
<dbReference type="FunFam" id="1.10.268.10:FF:000001">
    <property type="entry name" value="DNA gyrase subunit A"/>
    <property type="match status" value="1"/>
</dbReference>
<feature type="active site" description="O-(5'-phospho-DNA)-tyrosine intermediate" evidence="9 10">
    <location>
        <position position="146"/>
    </location>
</feature>
<dbReference type="Gene3D" id="3.90.199.10">
    <property type="entry name" value="Topoisomerase II, domain 5"/>
    <property type="match status" value="1"/>
</dbReference>
<dbReference type="FunFam" id="2.120.10.90:FF:000005">
    <property type="entry name" value="DNA topoisomerase 4 subunit A"/>
    <property type="match status" value="1"/>
</dbReference>
<comment type="subunit">
    <text evidence="9">Heterotetramer, composed of two GyrA and two GyrB chains. In the heterotetramer, GyrA contains the active site tyrosine that forms a transient covalent intermediate with DNA, while GyrB binds cofactors and catalyzes ATP hydrolysis.</text>
</comment>
<dbReference type="InterPro" id="IPR005743">
    <property type="entry name" value="GyrA"/>
</dbReference>
<dbReference type="HAMAP" id="MF_01897">
    <property type="entry name" value="GyrA"/>
    <property type="match status" value="1"/>
</dbReference>
<dbReference type="NCBIfam" id="NF004043">
    <property type="entry name" value="PRK05560.1"/>
    <property type="match status" value="1"/>
</dbReference>
<dbReference type="NCBIfam" id="NF004044">
    <property type="entry name" value="PRK05561.1"/>
    <property type="match status" value="1"/>
</dbReference>
<dbReference type="Gene3D" id="3.30.1360.40">
    <property type="match status" value="1"/>
</dbReference>
<dbReference type="Gene3D" id="1.10.268.10">
    <property type="entry name" value="Topoisomerase, domain 3"/>
    <property type="match status" value="1"/>
</dbReference>
<dbReference type="InterPro" id="IPR013760">
    <property type="entry name" value="Topo_IIA-like_dom_sf"/>
</dbReference>
<evidence type="ECO:0000256" key="8">
    <source>
        <dbReference type="ARBA" id="ARBA00063644"/>
    </source>
</evidence>
<accession>A0A0E2BI22</accession>
<dbReference type="FunFam" id="3.30.1360.40:FF:000002">
    <property type="entry name" value="DNA gyrase subunit A"/>
    <property type="match status" value="1"/>
</dbReference>
<dbReference type="SUPFAM" id="SSF56719">
    <property type="entry name" value="Type II DNA topoisomerase"/>
    <property type="match status" value="1"/>
</dbReference>
<comment type="subcellular location">
    <subcellularLocation>
        <location evidence="9">Cytoplasm</location>
    </subcellularLocation>
</comment>
<dbReference type="InterPro" id="IPR050220">
    <property type="entry name" value="Type_II_DNA_Topoisomerases"/>
</dbReference>
<name>A0A0E2BI22_9LEPT</name>
<dbReference type="InterPro" id="IPR013757">
    <property type="entry name" value="Topo_IIA_A_a_sf"/>
</dbReference>
<dbReference type="PROSITE" id="PS52040">
    <property type="entry name" value="TOPO_IIA"/>
    <property type="match status" value="1"/>
</dbReference>
<keyword evidence="7 9" id="KW-0413">Isomerase</keyword>
<feature type="short sequence motif" description="GyrA-box" evidence="9">
    <location>
        <begin position="552"/>
        <end position="558"/>
    </location>
</feature>
<keyword evidence="6 9" id="KW-0238">DNA-binding</keyword>
<feature type="domain" description="Topo IIA-type catalytic" evidence="11">
    <location>
        <begin position="58"/>
        <end position="525"/>
    </location>
</feature>
<comment type="miscellaneous">
    <text evidence="9">Few gyrases are as efficient as E.coli at forming negative supercoils. Not all organisms have 2 type II topoisomerases; in organisms with a single type II topoisomerase this enzyme also has to decatenate newly replicated chromosomes.</text>
</comment>
<dbReference type="GO" id="GO:0009330">
    <property type="term" value="C:DNA topoisomerase type II (double strand cut, ATP-hydrolyzing) complex"/>
    <property type="evidence" value="ECO:0007669"/>
    <property type="project" value="TreeGrafter"/>
</dbReference>
<evidence type="ECO:0000256" key="5">
    <source>
        <dbReference type="ARBA" id="ARBA00023029"/>
    </source>
</evidence>
<dbReference type="GO" id="GO:0005694">
    <property type="term" value="C:chromosome"/>
    <property type="evidence" value="ECO:0007669"/>
    <property type="project" value="InterPro"/>
</dbReference>
<organism evidence="12 13">
    <name type="scientific">Leptospira kirschneri str. H1</name>
    <dbReference type="NCBI Taxonomy" id="1049966"/>
    <lineage>
        <taxon>Bacteria</taxon>
        <taxon>Pseudomonadati</taxon>
        <taxon>Spirochaetota</taxon>
        <taxon>Spirochaetia</taxon>
        <taxon>Leptospirales</taxon>
        <taxon>Leptospiraceae</taxon>
        <taxon>Leptospira</taxon>
    </lineage>
</organism>
<dbReference type="Pfam" id="PF00521">
    <property type="entry name" value="DNA_topoisoIV"/>
    <property type="match status" value="1"/>
</dbReference>
<evidence type="ECO:0000313" key="12">
    <source>
        <dbReference type="EMBL" id="EKO16902.1"/>
    </source>
</evidence>
<dbReference type="SUPFAM" id="SSF101904">
    <property type="entry name" value="GyrA/ParC C-terminal domain-like"/>
    <property type="match status" value="1"/>
</dbReference>
<keyword evidence="5 9" id="KW-0799">Topoisomerase</keyword>
<dbReference type="AlphaFoldDB" id="A0A0E2BI22"/>
<dbReference type="NCBIfam" id="TIGR01063">
    <property type="entry name" value="gyrA"/>
    <property type="match status" value="1"/>
</dbReference>
<reference evidence="12 13" key="1">
    <citation type="submission" date="2012-10" db="EMBL/GenBank/DDBJ databases">
        <authorList>
            <person name="Harkins D.M."/>
            <person name="Durkin A.S."/>
            <person name="Brinkac L.M."/>
            <person name="Selengut J.D."/>
            <person name="Sanka R."/>
            <person name="DePew J."/>
            <person name="Purushe J."/>
            <person name="Peacock S.J."/>
            <person name="Thaipadungpanit J."/>
            <person name="Wuthiekanun V.W."/>
            <person name="Day N.P."/>
            <person name="Vinetz J.M."/>
            <person name="Sutton G.G."/>
            <person name="Nelson W.C."/>
            <person name="Fouts D.E."/>
        </authorList>
    </citation>
    <scope>NUCLEOTIDE SEQUENCE [LARGE SCALE GENOMIC DNA]</scope>
    <source>
        <strain evidence="12 13">H1</strain>
    </source>
</reference>
<evidence type="ECO:0000313" key="13">
    <source>
        <dbReference type="Proteomes" id="UP000006253"/>
    </source>
</evidence>
<dbReference type="SMART" id="SM00434">
    <property type="entry name" value="TOP4c"/>
    <property type="match status" value="1"/>
</dbReference>
<evidence type="ECO:0000256" key="3">
    <source>
        <dbReference type="ARBA" id="ARBA00022741"/>
    </source>
</evidence>
<evidence type="ECO:0000256" key="6">
    <source>
        <dbReference type="ARBA" id="ARBA00023125"/>
    </source>
</evidence>
<dbReference type="Proteomes" id="UP000006253">
    <property type="component" value="Unassembled WGS sequence"/>
</dbReference>
<dbReference type="Gene3D" id="2.120.10.90">
    <property type="entry name" value="DNA gyrase/topoisomerase IV, subunit A, C-terminal"/>
    <property type="match status" value="1"/>
</dbReference>
<dbReference type="RefSeq" id="WP_004764612.1">
    <property type="nucleotide sequence ID" value="NZ_AHMY02000019.1"/>
</dbReference>
<dbReference type="InterPro" id="IPR035516">
    <property type="entry name" value="Gyrase/topoIV_suA_C"/>
</dbReference>
<evidence type="ECO:0000256" key="1">
    <source>
        <dbReference type="ARBA" id="ARBA00000185"/>
    </source>
</evidence>
<evidence type="ECO:0000256" key="2">
    <source>
        <dbReference type="ARBA" id="ARBA00008263"/>
    </source>
</evidence>
<keyword evidence="4 9" id="KW-0067">ATP-binding</keyword>
<dbReference type="InterPro" id="IPR002205">
    <property type="entry name" value="Topo_IIA_dom_A"/>
</dbReference>
<dbReference type="GO" id="GO:0006261">
    <property type="term" value="P:DNA-templated DNA replication"/>
    <property type="evidence" value="ECO:0007669"/>
    <property type="project" value="UniProtKB-UniRule"/>
</dbReference>
<comment type="similarity">
    <text evidence="2 9">Belongs to the type II topoisomerase GyrA/ParC subunit family.</text>
</comment>
<dbReference type="GO" id="GO:0003677">
    <property type="term" value="F:DNA binding"/>
    <property type="evidence" value="ECO:0007669"/>
    <property type="project" value="UniProtKB-UniRule"/>
</dbReference>
<evidence type="ECO:0000259" key="11">
    <source>
        <dbReference type="PROSITE" id="PS52040"/>
    </source>
</evidence>
<dbReference type="PANTHER" id="PTHR43493:SF5">
    <property type="entry name" value="DNA GYRASE SUBUNIT A, CHLOROPLASTIC_MITOCHONDRIAL"/>
    <property type="match status" value="1"/>
</dbReference>
<dbReference type="FunFam" id="3.90.199.10:FF:000001">
    <property type="entry name" value="DNA gyrase subunit A"/>
    <property type="match status" value="1"/>
</dbReference>
<comment type="subunit">
    <text evidence="8">Heterotetramer composed of ParC and ParE.</text>
</comment>
<dbReference type="CDD" id="cd00187">
    <property type="entry name" value="TOP4c"/>
    <property type="match status" value="1"/>
</dbReference>
<dbReference type="PANTHER" id="PTHR43493">
    <property type="entry name" value="DNA GYRASE/TOPOISOMERASE SUBUNIT A"/>
    <property type="match status" value="1"/>
</dbReference>
<protein>
    <recommendedName>
        <fullName evidence="9">DNA gyrase subunit A</fullName>
        <ecNumber evidence="9">5.6.2.2</ecNumber>
    </recommendedName>
</protein>
<evidence type="ECO:0000256" key="10">
    <source>
        <dbReference type="PROSITE-ProRule" id="PRU01384"/>
    </source>
</evidence>
<dbReference type="InterPro" id="IPR006691">
    <property type="entry name" value="GyrA/parC_rep"/>
</dbReference>
<evidence type="ECO:0000256" key="9">
    <source>
        <dbReference type="HAMAP-Rule" id="MF_01897"/>
    </source>
</evidence>
<comment type="catalytic activity">
    <reaction evidence="1 9 10">
        <text>ATP-dependent breakage, passage and rejoining of double-stranded DNA.</text>
        <dbReference type="EC" id="5.6.2.2"/>
    </reaction>
</comment>
<dbReference type="GO" id="GO:0005737">
    <property type="term" value="C:cytoplasm"/>
    <property type="evidence" value="ECO:0007669"/>
    <property type="project" value="UniProtKB-SubCell"/>
</dbReference>
<dbReference type="EC" id="5.6.2.2" evidence="9"/>
<proteinExistence type="inferred from homology"/>
<comment type="function">
    <text evidence="9">A type II topoisomerase that negatively supercoils closed circular double-stranded (ds) DNA in an ATP-dependent manner to modulate DNA topology and maintain chromosomes in an underwound state. Negative supercoiling favors strand separation, and DNA replication, transcription, recombination and repair, all of which involve strand separation. Also able to catalyze the interconversion of other topological isomers of dsDNA rings, including catenanes and knotted rings. Type II topoisomerases break and join 2 DNA strands simultaneously in an ATP-dependent manner.</text>
</comment>
<dbReference type="EMBL" id="AHMY02000019">
    <property type="protein sequence ID" value="EKO16902.1"/>
    <property type="molecule type" value="Genomic_DNA"/>
</dbReference>
<sequence length="834" mass="93289">MSQEMENETKVLSYNIAGKPDIADALKNGVRVIPVEIEDQMKEAYLGYAMSVIVGRALPDVRDGLKPVHRRILHAMNERAWRSDRPYVKCAKIVGEVIGNYHPHGDASVYEALVRMVQEFSLRVPLIDGQGNFGSIDGDNPAAYRYTEARLEKVAEELLRDIEKETVSFSPNYDDTKEQPDVLPANFPNLLVNGSSGIAVGMATNIPPHNLKETIDAVIAVIRNPEITIPEILKIIPGPDFPTSGIIIGGEGLISAYSTGKGSIRIRSKVEIEEKKNGREVIVVTEIPYQVNKKVLLEKIGDLVNEKQIEGISEILDLSDRKGIRVEIHIKKDANAQVILNQLYKMTQLQVSYGITMLAILDNKPKIFNIKEILTAYSAHRREVIVRRTQFDLDKAEKRAHILEGLKIALENIEDVIKVIRASKNPPEAKQQLMIRFSLSEAQSDAILEMRLQRLTSLEVQKIIDELEEVRKLIIDLKDILAKPSRVNEIVCTELQEVGDKYGNKRKTEISIETIESSSFNAEDLIADEEIVIQITYDQFIKRLPIDTFKRQKRGGKGIQGLSQKRDDVIKIMKAAMTHDNIMFFSNIGKVYVMKAYELPIASKEARGKSLKAIINLREDEYISSVFTFRGEDMDKDLLLVTRKGFIKRIQLKEFGNVKKSGIIAIGLREGDELIKVESMTDKDEVMIFSKKGLALRIEGNIVRAQGRTASGVTGMRLAEDDSIVGLSKYKEGEDIFVVSEEGYGKRLGFEEFAAKGRGGKGMAYLKITEKNGFSVGTGSVGNEDEIILITQQGMTIRINAFDISKLGRTAVGVRIVDLKDNDKVQDFTVLGEN</sequence>
<dbReference type="GO" id="GO:0034335">
    <property type="term" value="F:DNA negative supercoiling activity"/>
    <property type="evidence" value="ECO:0007669"/>
    <property type="project" value="UniProtKB-ARBA"/>
</dbReference>
<dbReference type="GO" id="GO:0005524">
    <property type="term" value="F:ATP binding"/>
    <property type="evidence" value="ECO:0007669"/>
    <property type="project" value="UniProtKB-UniRule"/>
</dbReference>
<comment type="caution">
    <text evidence="12">The sequence shown here is derived from an EMBL/GenBank/DDBJ whole genome shotgun (WGS) entry which is preliminary data.</text>
</comment>
<dbReference type="GO" id="GO:0006265">
    <property type="term" value="P:DNA topological change"/>
    <property type="evidence" value="ECO:0007669"/>
    <property type="project" value="UniProtKB-UniRule"/>
</dbReference>
<dbReference type="InterPro" id="IPR013758">
    <property type="entry name" value="Topo_IIA_A/C_ab"/>
</dbReference>